<dbReference type="EMBL" id="JAENHL010000006">
    <property type="protein sequence ID" value="MBK1866765.1"/>
    <property type="molecule type" value="Genomic_DNA"/>
</dbReference>
<evidence type="ECO:0000313" key="2">
    <source>
        <dbReference type="Proteomes" id="UP000616151"/>
    </source>
</evidence>
<accession>A0ACC5R295</accession>
<organism evidence="1 2">
    <name type="scientific">Taklimakanibacter albus</name>
    <dbReference type="NCBI Taxonomy" id="2800327"/>
    <lineage>
        <taxon>Bacteria</taxon>
        <taxon>Pseudomonadati</taxon>
        <taxon>Pseudomonadota</taxon>
        <taxon>Alphaproteobacteria</taxon>
        <taxon>Hyphomicrobiales</taxon>
        <taxon>Aestuariivirgaceae</taxon>
        <taxon>Taklimakanibacter</taxon>
    </lineage>
</organism>
<keyword evidence="2" id="KW-1185">Reference proteome</keyword>
<name>A0ACC5R295_9HYPH</name>
<reference evidence="1" key="1">
    <citation type="submission" date="2021-01" db="EMBL/GenBank/DDBJ databases">
        <authorList>
            <person name="Sun Q."/>
        </authorList>
    </citation>
    <scope>NUCLEOTIDE SEQUENCE</scope>
    <source>
        <strain evidence="1">YIM B02566</strain>
    </source>
</reference>
<proteinExistence type="predicted"/>
<dbReference type="Proteomes" id="UP000616151">
    <property type="component" value="Unassembled WGS sequence"/>
</dbReference>
<evidence type="ECO:0000313" key="1">
    <source>
        <dbReference type="EMBL" id="MBK1866765.1"/>
    </source>
</evidence>
<sequence length="319" mass="34168">MRRLLQSSAAIIAIGLIVAGCSSSAKKKDPFAGIGSPYYAKSGPLPKGGGRYHVGKAYEVAGVSFTPREQPNYDKTGVASWYGPQFHRRMTSNGEWFDMNELTAAHATLPLPSYAKVTNLANGRNVVVRINDRGPFVGTRIIDMSRKSAEVLGFKPQGKAQVRVQYIGPAPLNDQGQHLAAMNRELRNGTPLRQMMAAANGEISGGSGLQIAAATPSFEPSPVYQGAQPSIASATNDYQSPEYFVQVGSFADPYNAQRAREELENSGPVQVQELMGSGGPLYRVRIGPIVNEGQAQIALRQAVDLGHPDARLIMANAAL</sequence>
<gene>
    <name evidence="1" type="ORF">JHL16_10400</name>
</gene>
<protein>
    <submittedName>
        <fullName evidence="1">Septal ring lytic transglycosylase RlpA family protein</fullName>
    </submittedName>
</protein>
<comment type="caution">
    <text evidence="1">The sequence shown here is derived from an EMBL/GenBank/DDBJ whole genome shotgun (WGS) entry which is preliminary data.</text>
</comment>